<feature type="compositionally biased region" description="Gly residues" evidence="5">
    <location>
        <begin position="158"/>
        <end position="168"/>
    </location>
</feature>
<evidence type="ECO:0000313" key="8">
    <source>
        <dbReference type="Proteomes" id="UP000016930"/>
    </source>
</evidence>
<dbReference type="InterPro" id="IPR044912">
    <property type="entry name" value="Egfr_JX_dom"/>
</dbReference>
<name>M2RA28_CERS8</name>
<dbReference type="Proteomes" id="UP000016930">
    <property type="component" value="Unassembled WGS sequence"/>
</dbReference>
<sequence>MVLPGIHLLRSKKTKFFVISGSDPAAHMCIGRRLTTPGPHNNEPGALHSSGNGGHNSVPDPDSDSDSDIHDDHGDQDDATGSTNSGDKGDDQGSKTSGKPGNMPFLGSGPNAGGPNAGGSHMATTSGPNSKSDSNNMSSGGSGGNAGGPTTGSPNVDGAGGNGGGSNNGSGSSSPSSNDEDGGDGGSSNNNNNSGNSNSNTNGGGSNPQTNPAPSGNSTSPDAGSPHSSPSADCTFVNENDGRLQYSGAWTLQSTSPNGLHGTTHSTVITGSSVVINWNGTSIIVVGIVPPSNATVGPPFASYTIDDTPPIELSLPIAQHSIPNQQFFQSPEFPAGTHTLTINVTTSGNVYTLDYLFFCDEQERVKDTPQPASGKSTRLSRRDTMIIAGVVGGVFLLLFLAFGLLWYRRRRMLSRRERISTSPVKDWLFRTRSTLFTSSESIIRNNPTHTSSAGTRKRFTQVTQASDAPSRVVSAPPRALTLPSHPLPLIPDDMPPSINNYELPPRQSHPI</sequence>
<keyword evidence="6" id="KW-1133">Transmembrane helix</keyword>
<dbReference type="Gene3D" id="6.10.250.2930">
    <property type="match status" value="1"/>
</dbReference>
<feature type="compositionally biased region" description="Gly residues" evidence="5">
    <location>
        <begin position="140"/>
        <end position="150"/>
    </location>
</feature>
<evidence type="ECO:0000313" key="7">
    <source>
        <dbReference type="EMBL" id="EMD35636.1"/>
    </source>
</evidence>
<evidence type="ECO:0000256" key="6">
    <source>
        <dbReference type="SAM" id="Phobius"/>
    </source>
</evidence>
<organism evidence="7 8">
    <name type="scientific">Ceriporiopsis subvermispora (strain B)</name>
    <name type="common">White-rot fungus</name>
    <name type="synonym">Gelatoporia subvermispora</name>
    <dbReference type="NCBI Taxonomy" id="914234"/>
    <lineage>
        <taxon>Eukaryota</taxon>
        <taxon>Fungi</taxon>
        <taxon>Dikarya</taxon>
        <taxon>Basidiomycota</taxon>
        <taxon>Agaricomycotina</taxon>
        <taxon>Agaricomycetes</taxon>
        <taxon>Polyporales</taxon>
        <taxon>Gelatoporiaceae</taxon>
        <taxon>Gelatoporia</taxon>
    </lineage>
</organism>
<keyword evidence="4" id="KW-0829">Tyrosine-protein kinase</keyword>
<reference evidence="7 8" key="1">
    <citation type="journal article" date="2012" name="Proc. Natl. Acad. Sci. U.S.A.">
        <title>Comparative genomics of Ceriporiopsis subvermispora and Phanerochaete chrysosporium provide insight into selective ligninolysis.</title>
        <authorList>
            <person name="Fernandez-Fueyo E."/>
            <person name="Ruiz-Duenas F.J."/>
            <person name="Ferreira P."/>
            <person name="Floudas D."/>
            <person name="Hibbett D.S."/>
            <person name="Canessa P."/>
            <person name="Larrondo L.F."/>
            <person name="James T.Y."/>
            <person name="Seelenfreund D."/>
            <person name="Lobos S."/>
            <person name="Polanco R."/>
            <person name="Tello M."/>
            <person name="Honda Y."/>
            <person name="Watanabe T."/>
            <person name="Watanabe T."/>
            <person name="Ryu J.S."/>
            <person name="Kubicek C.P."/>
            <person name="Schmoll M."/>
            <person name="Gaskell J."/>
            <person name="Hammel K.E."/>
            <person name="St John F.J."/>
            <person name="Vanden Wymelenberg A."/>
            <person name="Sabat G."/>
            <person name="Splinter BonDurant S."/>
            <person name="Syed K."/>
            <person name="Yadav J.S."/>
            <person name="Doddapaneni H."/>
            <person name="Subramanian V."/>
            <person name="Lavin J.L."/>
            <person name="Oguiza J.A."/>
            <person name="Perez G."/>
            <person name="Pisabarro A.G."/>
            <person name="Ramirez L."/>
            <person name="Santoyo F."/>
            <person name="Master E."/>
            <person name="Coutinho P.M."/>
            <person name="Henrissat B."/>
            <person name="Lombard V."/>
            <person name="Magnuson J.K."/>
            <person name="Kuees U."/>
            <person name="Hori C."/>
            <person name="Igarashi K."/>
            <person name="Samejima M."/>
            <person name="Held B.W."/>
            <person name="Barry K.W."/>
            <person name="LaButti K.M."/>
            <person name="Lapidus A."/>
            <person name="Lindquist E.A."/>
            <person name="Lucas S.M."/>
            <person name="Riley R."/>
            <person name="Salamov A.A."/>
            <person name="Hoffmeister D."/>
            <person name="Schwenk D."/>
            <person name="Hadar Y."/>
            <person name="Yarden O."/>
            <person name="de Vries R.P."/>
            <person name="Wiebenga A."/>
            <person name="Stenlid J."/>
            <person name="Eastwood D."/>
            <person name="Grigoriev I.V."/>
            <person name="Berka R.M."/>
            <person name="Blanchette R.A."/>
            <person name="Kersten P."/>
            <person name="Martinez A.T."/>
            <person name="Vicuna R."/>
            <person name="Cullen D."/>
        </authorList>
    </citation>
    <scope>NUCLEOTIDE SEQUENCE [LARGE SCALE GENOMIC DNA]</scope>
    <source>
        <strain evidence="7 8">B</strain>
    </source>
</reference>
<evidence type="ECO:0000256" key="3">
    <source>
        <dbReference type="ARBA" id="ARBA00022777"/>
    </source>
</evidence>
<dbReference type="Gene3D" id="2.60.120.260">
    <property type="entry name" value="Galactose-binding domain-like"/>
    <property type="match status" value="1"/>
</dbReference>
<keyword evidence="8" id="KW-1185">Reference proteome</keyword>
<evidence type="ECO:0000256" key="1">
    <source>
        <dbReference type="ARBA" id="ARBA00011902"/>
    </source>
</evidence>
<dbReference type="AlphaFoldDB" id="M2RA28"/>
<proteinExistence type="predicted"/>
<gene>
    <name evidence="7" type="ORF">CERSUDRAFT_96749</name>
</gene>
<feature type="region of interest" description="Disordered" evidence="5">
    <location>
        <begin position="444"/>
        <end position="511"/>
    </location>
</feature>
<evidence type="ECO:0000256" key="4">
    <source>
        <dbReference type="ARBA" id="ARBA00023137"/>
    </source>
</evidence>
<keyword evidence="6" id="KW-0812">Transmembrane</keyword>
<protein>
    <recommendedName>
        <fullName evidence="1">receptor protein-tyrosine kinase</fullName>
        <ecNumber evidence="1">2.7.10.1</ecNumber>
    </recommendedName>
</protein>
<dbReference type="EMBL" id="KB445800">
    <property type="protein sequence ID" value="EMD35636.1"/>
    <property type="molecule type" value="Genomic_DNA"/>
</dbReference>
<keyword evidence="6" id="KW-0472">Membrane</keyword>
<feature type="region of interest" description="Disordered" evidence="5">
    <location>
        <begin position="30"/>
        <end position="238"/>
    </location>
</feature>
<dbReference type="GO" id="GO:0004714">
    <property type="term" value="F:transmembrane receptor protein tyrosine kinase activity"/>
    <property type="evidence" value="ECO:0007669"/>
    <property type="project" value="UniProtKB-EC"/>
</dbReference>
<feature type="compositionally biased region" description="Low complexity" evidence="5">
    <location>
        <begin position="187"/>
        <end position="201"/>
    </location>
</feature>
<evidence type="ECO:0000256" key="5">
    <source>
        <dbReference type="SAM" id="MobiDB-lite"/>
    </source>
</evidence>
<keyword evidence="2" id="KW-0808">Transferase</keyword>
<dbReference type="EC" id="2.7.10.1" evidence="1"/>
<dbReference type="HOGENOM" id="CLU_533153_0_0_1"/>
<keyword evidence="3" id="KW-0418">Kinase</keyword>
<dbReference type="OrthoDB" id="3006363at2759"/>
<feature type="compositionally biased region" description="Polar residues" evidence="5">
    <location>
        <begin position="209"/>
        <end position="232"/>
    </location>
</feature>
<accession>M2RA28</accession>
<feature type="compositionally biased region" description="Polar residues" evidence="5">
    <location>
        <begin position="444"/>
        <end position="467"/>
    </location>
</feature>
<feature type="transmembrane region" description="Helical" evidence="6">
    <location>
        <begin position="385"/>
        <end position="407"/>
    </location>
</feature>
<feature type="compositionally biased region" description="Low complexity" evidence="5">
    <location>
        <begin position="128"/>
        <end position="139"/>
    </location>
</feature>
<evidence type="ECO:0000256" key="2">
    <source>
        <dbReference type="ARBA" id="ARBA00022679"/>
    </source>
</evidence>